<dbReference type="RefSeq" id="WP_160659309.1">
    <property type="nucleotide sequence ID" value="NZ_QBIU01000001.1"/>
</dbReference>
<accession>A0A6B0HST1</accession>
<dbReference type="EMBL" id="QBIU01000001">
    <property type="protein sequence ID" value="MWV69486.1"/>
    <property type="molecule type" value="Genomic_DNA"/>
</dbReference>
<gene>
    <name evidence="1" type="ORF">DCO61_05545</name>
</gene>
<name>A0A6B0HST1_9HELI</name>
<comment type="caution">
    <text evidence="1">The sequence shown here is derived from an EMBL/GenBank/DDBJ whole genome shotgun (WGS) entry which is preliminary data.</text>
</comment>
<dbReference type="Proteomes" id="UP000477070">
    <property type="component" value="Unassembled WGS sequence"/>
</dbReference>
<evidence type="ECO:0000313" key="1">
    <source>
        <dbReference type="EMBL" id="MWV69486.1"/>
    </source>
</evidence>
<dbReference type="AlphaFoldDB" id="A0A6B0HST1"/>
<proteinExistence type="predicted"/>
<evidence type="ECO:0000313" key="2">
    <source>
        <dbReference type="Proteomes" id="UP000477070"/>
    </source>
</evidence>
<sequence length="45" mass="4798">MYHIVFSSSEDYLAYTSVLITSIVKCAKTNDKLDNNGGGGVITAT</sequence>
<reference evidence="1 2" key="1">
    <citation type="submission" date="2019-12" db="EMBL/GenBank/DDBJ databases">
        <title>Multi-Generational Helicobacter saguini Isolates.</title>
        <authorList>
            <person name="Mannion A."/>
            <person name="Shen Z."/>
            <person name="Fox J.G."/>
        </authorList>
    </citation>
    <scope>NUCLEOTIDE SEQUENCE [LARGE SCALE GENOMIC DNA]</scope>
    <source>
        <strain evidence="2">16-048 (F4)</strain>
    </source>
</reference>
<organism evidence="1 2">
    <name type="scientific">Helicobacter saguini</name>
    <dbReference type="NCBI Taxonomy" id="1548018"/>
    <lineage>
        <taxon>Bacteria</taxon>
        <taxon>Pseudomonadati</taxon>
        <taxon>Campylobacterota</taxon>
        <taxon>Epsilonproteobacteria</taxon>
        <taxon>Campylobacterales</taxon>
        <taxon>Helicobacteraceae</taxon>
        <taxon>Helicobacter</taxon>
    </lineage>
</organism>
<protein>
    <submittedName>
        <fullName evidence="1">Uncharacterized protein</fullName>
    </submittedName>
</protein>